<accession>A0A6N2ZZ24</accession>
<dbReference type="InterPro" id="IPR006428">
    <property type="entry name" value="Portal_SPP1-type"/>
</dbReference>
<dbReference type="EMBL" id="CACRUX010000021">
    <property type="protein sequence ID" value="VYT84721.1"/>
    <property type="molecule type" value="Genomic_DNA"/>
</dbReference>
<dbReference type="NCBIfam" id="TIGR01538">
    <property type="entry name" value="portal_SPP1"/>
    <property type="match status" value="1"/>
</dbReference>
<protein>
    <submittedName>
        <fullName evidence="1">Phage portal protein, SPP1 Gp6-like</fullName>
    </submittedName>
</protein>
<evidence type="ECO:0000313" key="1">
    <source>
        <dbReference type="EMBL" id="VYT84721.1"/>
    </source>
</evidence>
<dbReference type="RefSeq" id="WP_156704272.1">
    <property type="nucleotide sequence ID" value="NZ_CACRUX010000021.1"/>
</dbReference>
<organism evidence="1">
    <name type="scientific">Veillonella ratti</name>
    <dbReference type="NCBI Taxonomy" id="103892"/>
    <lineage>
        <taxon>Bacteria</taxon>
        <taxon>Bacillati</taxon>
        <taxon>Bacillota</taxon>
        <taxon>Negativicutes</taxon>
        <taxon>Veillonellales</taxon>
        <taxon>Veillonellaceae</taxon>
        <taxon>Veillonella</taxon>
    </lineage>
</organism>
<dbReference type="AlphaFoldDB" id="A0A6N2ZZ24"/>
<dbReference type="InterPro" id="IPR021145">
    <property type="entry name" value="Portal_protein_SPP1_Gp6-like"/>
</dbReference>
<name>A0A6N2ZZ24_9FIRM</name>
<sequence length="467" mass="52938">METGTNDKLAGAKKLLETFIAGHINFAMADATARRYYANQNDILNEKKKREADKEKPELRNADNRIPSAFHSLLVDQKAGYMFTSPPSFDVGTDEQNKQVTEVLGDTYEKNAKELCVNASNAGIAWLHYWIDDNEFKWGVVPSAQIIPIWGTTLEHNLQAAVRCYEELDVATGDAYDVFEIWDDTICRAYRKEKSLSINEGLNPYDMFSIFMEKNQSEAANEFVHDLGEVPFIPFKNNGNCYSDLDRIKRLIDAYDKTYSGFINDLEDIQEIIFVLTNYSGQNLNEFIRDLKYYKTIQVDSIGSEDKSGVSTLTIDIPVEAREKALEITRKSIFTMGQGIDPEMQGLDGTSGEAMKFLYALLELKAGLMETEFRLSFNQFIRAICRFKGITPHNIIQTWTRTMIRNDAELVDMCSKSKGIISDKTILKAHPFVEDVEAEEEQLGKEKEAELASYEFNNTGGEEDGNA</sequence>
<dbReference type="Pfam" id="PF05133">
    <property type="entry name" value="SPP1_portal"/>
    <property type="match status" value="1"/>
</dbReference>
<proteinExistence type="predicted"/>
<gene>
    <name evidence="1" type="ORF">VRLFYP33_00603</name>
</gene>
<reference evidence="1" key="1">
    <citation type="submission" date="2019-11" db="EMBL/GenBank/DDBJ databases">
        <authorList>
            <person name="Feng L."/>
        </authorList>
    </citation>
    <scope>NUCLEOTIDE SEQUENCE</scope>
    <source>
        <strain evidence="1">VrattiLFYP33</strain>
    </source>
</reference>